<dbReference type="GO" id="GO:0003677">
    <property type="term" value="F:DNA binding"/>
    <property type="evidence" value="ECO:0007669"/>
    <property type="project" value="UniProtKB-KW"/>
</dbReference>
<dbReference type="SUPFAM" id="SSF50475">
    <property type="entry name" value="FMN-binding split barrel"/>
    <property type="match status" value="1"/>
</dbReference>
<dbReference type="Proteomes" id="UP000190539">
    <property type="component" value="Unassembled WGS sequence"/>
</dbReference>
<name>A0A1V4AH19_9ACTN</name>
<keyword evidence="3" id="KW-1185">Reference proteome</keyword>
<dbReference type="CDD" id="cd00093">
    <property type="entry name" value="HTH_XRE"/>
    <property type="match status" value="1"/>
</dbReference>
<feature type="domain" description="HTH cro/C1-type" evidence="1">
    <location>
        <begin position="5"/>
        <end position="59"/>
    </location>
</feature>
<dbReference type="Pfam" id="PF01381">
    <property type="entry name" value="HTH_3"/>
    <property type="match status" value="1"/>
</dbReference>
<dbReference type="PROSITE" id="PS50943">
    <property type="entry name" value="HTH_CROC1"/>
    <property type="match status" value="1"/>
</dbReference>
<reference evidence="2 3" key="1">
    <citation type="submission" date="2017-02" db="EMBL/GenBank/DDBJ databases">
        <title>Draft Genome Sequence of Streptomyces tsukubaensis F601, a Producer of the immunosuppressant tacrolimus FK506.</title>
        <authorList>
            <person name="Zong G."/>
            <person name="Zhong C."/>
            <person name="Fu J."/>
            <person name="Qin R."/>
            <person name="Cao G."/>
        </authorList>
    </citation>
    <scope>NUCLEOTIDE SEQUENCE [LARGE SCALE GENOMIC DNA]</scope>
    <source>
        <strain evidence="2 3">F601</strain>
    </source>
</reference>
<gene>
    <name evidence="2" type="ORF">B1H18_00640</name>
</gene>
<dbReference type="SUPFAM" id="SSF47413">
    <property type="entry name" value="lambda repressor-like DNA-binding domains"/>
    <property type="match status" value="1"/>
</dbReference>
<comment type="caution">
    <text evidence="2">The sequence shown here is derived from an EMBL/GenBank/DDBJ whole genome shotgun (WGS) entry which is preliminary data.</text>
</comment>
<evidence type="ECO:0000313" key="2">
    <source>
        <dbReference type="EMBL" id="OON82987.1"/>
    </source>
</evidence>
<dbReference type="SMART" id="SM00530">
    <property type="entry name" value="HTH_XRE"/>
    <property type="match status" value="1"/>
</dbReference>
<dbReference type="InterPro" id="IPR001387">
    <property type="entry name" value="Cro/C1-type_HTH"/>
</dbReference>
<dbReference type="AlphaFoldDB" id="A0A1V4AH19"/>
<dbReference type="EMBL" id="MVFC01000001">
    <property type="protein sequence ID" value="OON82987.1"/>
    <property type="molecule type" value="Genomic_DNA"/>
</dbReference>
<dbReference type="STRING" id="83656.B1H18_00640"/>
<proteinExistence type="predicted"/>
<dbReference type="Gene3D" id="1.10.260.40">
    <property type="entry name" value="lambda repressor-like DNA-binding domains"/>
    <property type="match status" value="1"/>
</dbReference>
<dbReference type="Gene3D" id="2.30.110.10">
    <property type="entry name" value="Electron Transport, Fmn-binding Protein, Chain A"/>
    <property type="match status" value="1"/>
</dbReference>
<keyword evidence="2" id="KW-0238">DNA-binding</keyword>
<evidence type="ECO:0000313" key="3">
    <source>
        <dbReference type="Proteomes" id="UP000190539"/>
    </source>
</evidence>
<organism evidence="2 3">
    <name type="scientific">Streptomyces tsukubensis</name>
    <dbReference type="NCBI Taxonomy" id="83656"/>
    <lineage>
        <taxon>Bacteria</taxon>
        <taxon>Bacillati</taxon>
        <taxon>Actinomycetota</taxon>
        <taxon>Actinomycetes</taxon>
        <taxon>Kitasatosporales</taxon>
        <taxon>Streptomycetaceae</taxon>
        <taxon>Streptomyces</taxon>
    </lineage>
</organism>
<dbReference type="InterPro" id="IPR012349">
    <property type="entry name" value="Split_barrel_FMN-bd"/>
</dbReference>
<accession>A0A1V4AH19</accession>
<protein>
    <submittedName>
        <fullName evidence="2">DNA-binding protein</fullName>
    </submittedName>
</protein>
<evidence type="ECO:0000259" key="1">
    <source>
        <dbReference type="PROSITE" id="PS50943"/>
    </source>
</evidence>
<dbReference type="InterPro" id="IPR010982">
    <property type="entry name" value="Lambda_DNA-bd_dom_sf"/>
</dbReference>
<dbReference type="InterPro" id="IPR024747">
    <property type="entry name" value="Pyridox_Oxase-rel"/>
</dbReference>
<sequence length="206" mass="22351">MGRRIAHSRIDAGISRAALARVVGADPAYLRYIEEEDASPSTAVLLRLASALGVSLGDLRGTTVEYPAGRGRATAAPKLTSLSPAECRKRLADHGVGRVGVTGPTGPLILPVNYSVVNGEIAFRADEQAELARVAGRDVAFEVDRIDESMSSGWDVLVVGRARRITDVVEITELDKSAFSKPWPDPRRRTWMVIHPRTVTGRRIRT</sequence>
<dbReference type="Pfam" id="PF12900">
    <property type="entry name" value="Pyridox_ox_2"/>
    <property type="match status" value="1"/>
</dbReference>